<feature type="compositionally biased region" description="Gly residues" evidence="6">
    <location>
        <begin position="745"/>
        <end position="755"/>
    </location>
</feature>
<dbReference type="GO" id="GO:0005524">
    <property type="term" value="F:ATP binding"/>
    <property type="evidence" value="ECO:0007669"/>
    <property type="project" value="UniProtKB-UniRule"/>
</dbReference>
<comment type="catalytic activity">
    <reaction evidence="5">
        <text>ATP + H2O = ADP + phosphate + H(+)</text>
        <dbReference type="Rhea" id="RHEA:13065"/>
        <dbReference type="ChEBI" id="CHEBI:15377"/>
        <dbReference type="ChEBI" id="CHEBI:15378"/>
        <dbReference type="ChEBI" id="CHEBI:30616"/>
        <dbReference type="ChEBI" id="CHEBI:43474"/>
        <dbReference type="ChEBI" id="CHEBI:456216"/>
        <dbReference type="EC" id="3.6.4.13"/>
    </reaction>
</comment>
<dbReference type="CDD" id="cd18787">
    <property type="entry name" value="SF2_C_DEAD"/>
    <property type="match status" value="1"/>
</dbReference>
<dbReference type="SUPFAM" id="SSF52540">
    <property type="entry name" value="P-loop containing nucleoside triphosphate hydrolases"/>
    <property type="match status" value="1"/>
</dbReference>
<dbReference type="Proteomes" id="UP000765509">
    <property type="component" value="Unassembled WGS sequence"/>
</dbReference>
<feature type="region of interest" description="Disordered" evidence="6">
    <location>
        <begin position="690"/>
        <end position="768"/>
    </location>
</feature>
<comment type="function">
    <text evidence="5">RNA helicase.</text>
</comment>
<dbReference type="PROSITE" id="PS51194">
    <property type="entry name" value="HELICASE_CTER"/>
    <property type="match status" value="1"/>
</dbReference>
<dbReference type="GO" id="GO:0003723">
    <property type="term" value="F:RNA binding"/>
    <property type="evidence" value="ECO:0007669"/>
    <property type="project" value="UniProtKB-UniRule"/>
</dbReference>
<dbReference type="PANTHER" id="PTHR24031">
    <property type="entry name" value="RNA HELICASE"/>
    <property type="match status" value="1"/>
</dbReference>
<dbReference type="InterPro" id="IPR011545">
    <property type="entry name" value="DEAD/DEAH_box_helicase_dom"/>
</dbReference>
<feature type="domain" description="Helicase ATP-binding" evidence="7">
    <location>
        <begin position="138"/>
        <end position="343"/>
    </location>
</feature>
<organism evidence="9 10">
    <name type="scientific">Austropuccinia psidii MF-1</name>
    <dbReference type="NCBI Taxonomy" id="1389203"/>
    <lineage>
        <taxon>Eukaryota</taxon>
        <taxon>Fungi</taxon>
        <taxon>Dikarya</taxon>
        <taxon>Basidiomycota</taxon>
        <taxon>Pucciniomycotina</taxon>
        <taxon>Pucciniomycetes</taxon>
        <taxon>Pucciniales</taxon>
        <taxon>Sphaerophragmiaceae</taxon>
        <taxon>Austropuccinia</taxon>
    </lineage>
</organism>
<dbReference type="AlphaFoldDB" id="A0A9Q3HM36"/>
<proteinExistence type="inferred from homology"/>
<evidence type="ECO:0000259" key="8">
    <source>
        <dbReference type="PROSITE" id="PS51194"/>
    </source>
</evidence>
<feature type="region of interest" description="Disordered" evidence="6">
    <location>
        <begin position="549"/>
        <end position="577"/>
    </location>
</feature>
<keyword evidence="4 5" id="KW-0694">RNA-binding</keyword>
<name>A0A9Q3HM36_9BASI</name>
<feature type="compositionally biased region" description="Polar residues" evidence="6">
    <location>
        <begin position="733"/>
        <end position="744"/>
    </location>
</feature>
<evidence type="ECO:0000259" key="7">
    <source>
        <dbReference type="PROSITE" id="PS51192"/>
    </source>
</evidence>
<evidence type="ECO:0000313" key="9">
    <source>
        <dbReference type="EMBL" id="MBW0510428.1"/>
    </source>
</evidence>
<dbReference type="InterPro" id="IPR001650">
    <property type="entry name" value="Helicase_C-like"/>
</dbReference>
<dbReference type="GO" id="GO:0003724">
    <property type="term" value="F:RNA helicase activity"/>
    <property type="evidence" value="ECO:0007669"/>
    <property type="project" value="UniProtKB-EC"/>
</dbReference>
<comment type="similarity">
    <text evidence="5">Belongs to the DEAD box helicase family.</text>
</comment>
<comment type="domain">
    <text evidence="5">The Q motif is unique to and characteristic of the DEAD box family of RNA helicases and controls ATP binding and hydrolysis.</text>
</comment>
<feature type="compositionally biased region" description="Basic and acidic residues" evidence="6">
    <location>
        <begin position="713"/>
        <end position="728"/>
    </location>
</feature>
<gene>
    <name evidence="9" type="ORF">O181_050143</name>
</gene>
<feature type="compositionally biased region" description="Low complexity" evidence="6">
    <location>
        <begin position="756"/>
        <end position="768"/>
    </location>
</feature>
<dbReference type="Gene3D" id="3.40.50.300">
    <property type="entry name" value="P-loop containing nucleotide triphosphate hydrolases"/>
    <property type="match status" value="2"/>
</dbReference>
<dbReference type="SMART" id="SM00487">
    <property type="entry name" value="DEXDc"/>
    <property type="match status" value="1"/>
</dbReference>
<comment type="caution">
    <text evidence="9">The sequence shown here is derived from an EMBL/GenBank/DDBJ whole genome shotgun (WGS) entry which is preliminary data.</text>
</comment>
<reference evidence="9" key="1">
    <citation type="submission" date="2021-03" db="EMBL/GenBank/DDBJ databases">
        <title>Draft genome sequence of rust myrtle Austropuccinia psidii MF-1, a brazilian biotype.</title>
        <authorList>
            <person name="Quecine M.C."/>
            <person name="Pachon D.M.R."/>
            <person name="Bonatelli M.L."/>
            <person name="Correr F.H."/>
            <person name="Franceschini L.M."/>
            <person name="Leite T.F."/>
            <person name="Margarido G.R.A."/>
            <person name="Almeida C.A."/>
            <person name="Ferrarezi J.A."/>
            <person name="Labate C.A."/>
        </authorList>
    </citation>
    <scope>NUCLEOTIDE SEQUENCE</scope>
    <source>
        <strain evidence="9">MF-1</strain>
    </source>
</reference>
<keyword evidence="3 5" id="KW-0067">ATP-binding</keyword>
<evidence type="ECO:0000256" key="6">
    <source>
        <dbReference type="SAM" id="MobiDB-lite"/>
    </source>
</evidence>
<evidence type="ECO:0000313" key="10">
    <source>
        <dbReference type="Proteomes" id="UP000765509"/>
    </source>
</evidence>
<evidence type="ECO:0000256" key="1">
    <source>
        <dbReference type="ARBA" id="ARBA00022741"/>
    </source>
</evidence>
<evidence type="ECO:0000256" key="4">
    <source>
        <dbReference type="ARBA" id="ARBA00022884"/>
    </source>
</evidence>
<evidence type="ECO:0000256" key="3">
    <source>
        <dbReference type="ARBA" id="ARBA00022840"/>
    </source>
</evidence>
<dbReference type="PROSITE" id="PS51192">
    <property type="entry name" value="HELICASE_ATP_BIND_1"/>
    <property type="match status" value="1"/>
</dbReference>
<keyword evidence="5" id="KW-0347">Helicase</keyword>
<protein>
    <recommendedName>
        <fullName evidence="5">ATP-dependent RNA helicase</fullName>
        <ecNumber evidence="5">3.6.4.13</ecNumber>
    </recommendedName>
</protein>
<evidence type="ECO:0000256" key="2">
    <source>
        <dbReference type="ARBA" id="ARBA00022801"/>
    </source>
</evidence>
<dbReference type="EMBL" id="AVOT02021549">
    <property type="protein sequence ID" value="MBW0510428.1"/>
    <property type="molecule type" value="Genomic_DNA"/>
</dbReference>
<keyword evidence="2 5" id="KW-0378">Hydrolase</keyword>
<dbReference type="GO" id="GO:0016787">
    <property type="term" value="F:hydrolase activity"/>
    <property type="evidence" value="ECO:0007669"/>
    <property type="project" value="UniProtKB-KW"/>
</dbReference>
<evidence type="ECO:0000256" key="5">
    <source>
        <dbReference type="RuleBase" id="RU365068"/>
    </source>
</evidence>
<feature type="domain" description="Helicase C-terminal" evidence="8">
    <location>
        <begin position="371"/>
        <end position="545"/>
    </location>
</feature>
<dbReference type="OrthoDB" id="193716at2759"/>
<dbReference type="Pfam" id="PF00270">
    <property type="entry name" value="DEAD"/>
    <property type="match status" value="1"/>
</dbReference>
<feature type="compositionally biased region" description="Polar residues" evidence="6">
    <location>
        <begin position="549"/>
        <end position="575"/>
    </location>
</feature>
<dbReference type="EC" id="3.6.4.13" evidence="5"/>
<accession>A0A9Q3HM36</accession>
<keyword evidence="10" id="KW-1185">Reference proteome</keyword>
<dbReference type="InterPro" id="IPR014001">
    <property type="entry name" value="Helicase_ATP-bd"/>
</dbReference>
<keyword evidence="1 5" id="KW-0547">Nucleotide-binding</keyword>
<dbReference type="SMART" id="SM00490">
    <property type="entry name" value="HELICc"/>
    <property type="match status" value="1"/>
</dbReference>
<sequence length="768" mass="85347">MLSFSRPSILRFSLNHARLSQRFISSTTAPCFLSQSSLDQLKKLHSSSAFSNHHAFSLSARDLNSTATARVMSNLDQNIEGDQQTTSAPKTKPFSEIQSYVSPALYRAITESPFGYSHMSSVQDRLLTDLPDLIQKPDDLESKTKDLMVKAKTGTGKTLAFLIPAIESRLRDLANEASQFKLHNPDASQQNFIQHMRRYEADTTGILVLSPTRELATQIAQEAVKLTSHIKQFGIRLFVGGASKSAQLREWERGRRDIVVATPGRMNDVLNSSRSVQHSLSKTKTLILDEADTLLEMGFKEEIDTIVEQLPSKDDRSTYLFSATISPEIAQIARQTMKANMKIIDCVPQGESNVHAHIPQHYTILPTPKDQIKHIFNLIAHDQLLNPTGKAIIFLPTTRMTELFSQLLSGLRRHMPWNSIGLTKVYEMHGGRSQAQREGIAKDFKAGRGGGYQILVTSDVSARGVDYPGVTRVIQVGIPTTRDIYVHRVGRTGRAGKSGRGDLVLLPFEGGYVSNTLRQIPIKPLTVSTLAEELKDLALKVDESNNPPIIEQTQQRSTNIGRNSRYQSRSNQMESSRSKHVQMALPVSPRLHEVDQNLQENLLPSIGEEPIRECFGSMLGYYVGKGPEMRVTRDVILDGLKQWAVDGMALQEEPYVSAAFLQKLGFSNNRQTSRMGGGARPFWQGRGGAQVRDNAFRSPGVGGGYSRYGRRNSGGDDHFENGKRDNFREPSYARQNDSYGRRGQTNGGWNKGGQNFGSRNGSGNSSWV</sequence>
<dbReference type="InterPro" id="IPR027417">
    <property type="entry name" value="P-loop_NTPase"/>
</dbReference>
<dbReference type="Pfam" id="PF00271">
    <property type="entry name" value="Helicase_C"/>
    <property type="match status" value="1"/>
</dbReference>